<organism evidence="8 9">
    <name type="scientific">Lentilactobacillus sunkii DSM 19904</name>
    <dbReference type="NCBI Taxonomy" id="1423808"/>
    <lineage>
        <taxon>Bacteria</taxon>
        <taxon>Bacillati</taxon>
        <taxon>Bacillota</taxon>
        <taxon>Bacilli</taxon>
        <taxon>Lactobacillales</taxon>
        <taxon>Lactobacillaceae</taxon>
        <taxon>Lentilactobacillus</taxon>
    </lineage>
</organism>
<dbReference type="PANTHER" id="PTHR47268">
    <property type="entry name" value="ACYLPHOSPHATASE"/>
    <property type="match status" value="1"/>
</dbReference>
<dbReference type="PROSITE" id="PS00151">
    <property type="entry name" value="ACYLPHOSPHATASE_2"/>
    <property type="match status" value="1"/>
</dbReference>
<keyword evidence="5" id="KW-0378">Hydrolase</keyword>
<comment type="catalytic activity">
    <reaction evidence="4 5">
        <text>an acyl phosphate + H2O = a carboxylate + phosphate + H(+)</text>
        <dbReference type="Rhea" id="RHEA:14965"/>
        <dbReference type="ChEBI" id="CHEBI:15377"/>
        <dbReference type="ChEBI" id="CHEBI:15378"/>
        <dbReference type="ChEBI" id="CHEBI:29067"/>
        <dbReference type="ChEBI" id="CHEBI:43474"/>
        <dbReference type="ChEBI" id="CHEBI:59918"/>
        <dbReference type="EC" id="3.6.1.7"/>
    </reaction>
</comment>
<comment type="similarity">
    <text evidence="1 6">Belongs to the acylphosphatase family.</text>
</comment>
<sequence length="98" mass="10812">MVNVLNDKNKTVKMAAIGRVQGVGFRWSTIQIAEELNISGWVKNEPDGSVTIVASGTTESLDRFIAKIKNSPTPFAKVKSLHINYISKTVNKGFNVKY</sequence>
<dbReference type="PANTHER" id="PTHR47268:SF4">
    <property type="entry name" value="ACYLPHOSPHATASE"/>
    <property type="match status" value="1"/>
</dbReference>
<dbReference type="InterPro" id="IPR001792">
    <property type="entry name" value="Acylphosphatase-like_dom"/>
</dbReference>
<keyword evidence="9" id="KW-1185">Reference proteome</keyword>
<dbReference type="InterPro" id="IPR036046">
    <property type="entry name" value="Acylphosphatase-like_dom_sf"/>
</dbReference>
<dbReference type="AlphaFoldDB" id="A0A0R1L216"/>
<feature type="active site" evidence="5">
    <location>
        <position position="44"/>
    </location>
</feature>
<evidence type="ECO:0000256" key="2">
    <source>
        <dbReference type="ARBA" id="ARBA00012150"/>
    </source>
</evidence>
<dbReference type="EC" id="3.6.1.7" evidence="2 5"/>
<dbReference type="PRINTS" id="PR00112">
    <property type="entry name" value="ACYLPHPHTASE"/>
</dbReference>
<dbReference type="InterPro" id="IPR020456">
    <property type="entry name" value="Acylphosphatase"/>
</dbReference>
<dbReference type="InterPro" id="IPR017968">
    <property type="entry name" value="Acylphosphatase_CS"/>
</dbReference>
<evidence type="ECO:0000313" key="9">
    <source>
        <dbReference type="Proteomes" id="UP000051581"/>
    </source>
</evidence>
<evidence type="ECO:0000256" key="6">
    <source>
        <dbReference type="RuleBase" id="RU004168"/>
    </source>
</evidence>
<dbReference type="PROSITE" id="PS51160">
    <property type="entry name" value="ACYLPHOSPHATASE_3"/>
    <property type="match status" value="1"/>
</dbReference>
<evidence type="ECO:0000256" key="1">
    <source>
        <dbReference type="ARBA" id="ARBA00005614"/>
    </source>
</evidence>
<protein>
    <recommendedName>
        <fullName evidence="3 5">acylphosphatase</fullName>
        <ecNumber evidence="2 5">3.6.1.7</ecNumber>
    </recommendedName>
</protein>
<proteinExistence type="inferred from homology"/>
<dbReference type="GO" id="GO:0003998">
    <property type="term" value="F:acylphosphatase activity"/>
    <property type="evidence" value="ECO:0007669"/>
    <property type="project" value="UniProtKB-EC"/>
</dbReference>
<dbReference type="Pfam" id="PF00708">
    <property type="entry name" value="Acylphosphatase"/>
    <property type="match status" value="1"/>
</dbReference>
<evidence type="ECO:0000256" key="5">
    <source>
        <dbReference type="PROSITE-ProRule" id="PRU00520"/>
    </source>
</evidence>
<evidence type="ECO:0000259" key="7">
    <source>
        <dbReference type="PROSITE" id="PS51160"/>
    </source>
</evidence>
<feature type="active site" evidence="5">
    <location>
        <position position="26"/>
    </location>
</feature>
<dbReference type="Proteomes" id="UP000051581">
    <property type="component" value="Unassembled WGS sequence"/>
</dbReference>
<dbReference type="PATRIC" id="fig|1423808.3.peg.123"/>
<comment type="caution">
    <text evidence="8">The sequence shown here is derived from an EMBL/GenBank/DDBJ whole genome shotgun (WGS) entry which is preliminary data.</text>
</comment>
<accession>A0A0R1L216</accession>
<dbReference type="SUPFAM" id="SSF54975">
    <property type="entry name" value="Acylphosphatase/BLUF domain-like"/>
    <property type="match status" value="1"/>
</dbReference>
<evidence type="ECO:0000313" key="8">
    <source>
        <dbReference type="EMBL" id="KRK89885.1"/>
    </source>
</evidence>
<dbReference type="EMBL" id="AZEA01000001">
    <property type="protein sequence ID" value="KRK89885.1"/>
    <property type="molecule type" value="Genomic_DNA"/>
</dbReference>
<dbReference type="Gene3D" id="3.30.70.100">
    <property type="match status" value="1"/>
</dbReference>
<name>A0A0R1L216_9LACO</name>
<feature type="domain" description="Acylphosphatase-like" evidence="7">
    <location>
        <begin position="11"/>
        <end position="98"/>
    </location>
</feature>
<evidence type="ECO:0000256" key="4">
    <source>
        <dbReference type="ARBA" id="ARBA00047645"/>
    </source>
</evidence>
<gene>
    <name evidence="8" type="ORF">FD17_GL000122</name>
</gene>
<evidence type="ECO:0000256" key="3">
    <source>
        <dbReference type="ARBA" id="ARBA00015991"/>
    </source>
</evidence>
<reference evidence="8 9" key="1">
    <citation type="journal article" date="2015" name="Genome Announc.">
        <title>Expanding the biotechnology potential of lactobacilli through comparative genomics of 213 strains and associated genera.</title>
        <authorList>
            <person name="Sun Z."/>
            <person name="Harris H.M."/>
            <person name="McCann A."/>
            <person name="Guo C."/>
            <person name="Argimon S."/>
            <person name="Zhang W."/>
            <person name="Yang X."/>
            <person name="Jeffery I.B."/>
            <person name="Cooney J.C."/>
            <person name="Kagawa T.F."/>
            <person name="Liu W."/>
            <person name="Song Y."/>
            <person name="Salvetti E."/>
            <person name="Wrobel A."/>
            <person name="Rasinkangas P."/>
            <person name="Parkhill J."/>
            <person name="Rea M.C."/>
            <person name="O'Sullivan O."/>
            <person name="Ritari J."/>
            <person name="Douillard F.P."/>
            <person name="Paul Ross R."/>
            <person name="Yang R."/>
            <person name="Briner A.E."/>
            <person name="Felis G.E."/>
            <person name="de Vos W.M."/>
            <person name="Barrangou R."/>
            <person name="Klaenhammer T.R."/>
            <person name="Caufield P.W."/>
            <person name="Cui Y."/>
            <person name="Zhang H."/>
            <person name="O'Toole P.W."/>
        </authorList>
    </citation>
    <scope>NUCLEOTIDE SEQUENCE [LARGE SCALE GENOMIC DNA]</scope>
    <source>
        <strain evidence="8 9">DSM 19904</strain>
    </source>
</reference>